<keyword evidence="2" id="KW-1185">Reference proteome</keyword>
<dbReference type="EMBL" id="JACGWO010000007">
    <property type="protein sequence ID" value="KAK4422944.1"/>
    <property type="molecule type" value="Genomic_DNA"/>
</dbReference>
<name>A0AAE2CI76_9LAMI</name>
<reference evidence="1" key="2">
    <citation type="journal article" date="2024" name="Plant">
        <title>Genomic evolution and insights into agronomic trait innovations of Sesamum species.</title>
        <authorList>
            <person name="Miao H."/>
            <person name="Wang L."/>
            <person name="Qu L."/>
            <person name="Liu H."/>
            <person name="Sun Y."/>
            <person name="Le M."/>
            <person name="Wang Q."/>
            <person name="Wei S."/>
            <person name="Zheng Y."/>
            <person name="Lin W."/>
            <person name="Duan Y."/>
            <person name="Cao H."/>
            <person name="Xiong S."/>
            <person name="Wang X."/>
            <person name="Wei L."/>
            <person name="Li C."/>
            <person name="Ma Q."/>
            <person name="Ju M."/>
            <person name="Zhao R."/>
            <person name="Li G."/>
            <person name="Mu C."/>
            <person name="Tian Q."/>
            <person name="Mei H."/>
            <person name="Zhang T."/>
            <person name="Gao T."/>
            <person name="Zhang H."/>
        </authorList>
    </citation>
    <scope>NUCLEOTIDE SEQUENCE</scope>
    <source>
        <strain evidence="1">3651</strain>
    </source>
</reference>
<proteinExistence type="predicted"/>
<dbReference type="AlphaFoldDB" id="A0AAE2CI76"/>
<accession>A0AAE2CI76</accession>
<organism evidence="1 2">
    <name type="scientific">Sesamum alatum</name>
    <dbReference type="NCBI Taxonomy" id="300844"/>
    <lineage>
        <taxon>Eukaryota</taxon>
        <taxon>Viridiplantae</taxon>
        <taxon>Streptophyta</taxon>
        <taxon>Embryophyta</taxon>
        <taxon>Tracheophyta</taxon>
        <taxon>Spermatophyta</taxon>
        <taxon>Magnoliopsida</taxon>
        <taxon>eudicotyledons</taxon>
        <taxon>Gunneridae</taxon>
        <taxon>Pentapetalae</taxon>
        <taxon>asterids</taxon>
        <taxon>lamiids</taxon>
        <taxon>Lamiales</taxon>
        <taxon>Pedaliaceae</taxon>
        <taxon>Sesamum</taxon>
    </lineage>
</organism>
<evidence type="ECO:0000313" key="2">
    <source>
        <dbReference type="Proteomes" id="UP001293254"/>
    </source>
</evidence>
<reference evidence="1" key="1">
    <citation type="submission" date="2020-06" db="EMBL/GenBank/DDBJ databases">
        <authorList>
            <person name="Li T."/>
            <person name="Hu X."/>
            <person name="Zhang T."/>
            <person name="Song X."/>
            <person name="Zhang H."/>
            <person name="Dai N."/>
            <person name="Sheng W."/>
            <person name="Hou X."/>
            <person name="Wei L."/>
        </authorList>
    </citation>
    <scope>NUCLEOTIDE SEQUENCE</scope>
    <source>
        <strain evidence="1">3651</strain>
        <tissue evidence="1">Leaf</tissue>
    </source>
</reference>
<dbReference type="Proteomes" id="UP001293254">
    <property type="component" value="Unassembled WGS sequence"/>
</dbReference>
<comment type="caution">
    <text evidence="1">The sequence shown here is derived from an EMBL/GenBank/DDBJ whole genome shotgun (WGS) entry which is preliminary data.</text>
</comment>
<sequence length="102" mass="11588">MALPNSAPSKDLCSLCIHFSELSQSWEMQLQQRLDRPTPSKRRSTEARCGVPPLVPNRTMDRLYLVITTQCAKFIMVGIPLQQTRHANNWTLGGTQAFQMKD</sequence>
<evidence type="ECO:0000313" key="1">
    <source>
        <dbReference type="EMBL" id="KAK4422944.1"/>
    </source>
</evidence>
<gene>
    <name evidence="1" type="ORF">Salat_1877000</name>
</gene>
<protein>
    <submittedName>
        <fullName evidence="1">Uncharacterized protein</fullName>
    </submittedName>
</protein>